<dbReference type="PANTHER" id="PTHR38433">
    <property type="match status" value="1"/>
</dbReference>
<evidence type="ECO:0000313" key="2">
    <source>
        <dbReference type="Proteomes" id="UP000198860"/>
    </source>
</evidence>
<keyword evidence="2" id="KW-1185">Reference proteome</keyword>
<dbReference type="Proteomes" id="UP000198860">
    <property type="component" value="Unassembled WGS sequence"/>
</dbReference>
<organism evidence="1 2">
    <name type="scientific">Halobacillus aidingensis</name>
    <dbReference type="NCBI Taxonomy" id="240303"/>
    <lineage>
        <taxon>Bacteria</taxon>
        <taxon>Bacillati</taxon>
        <taxon>Bacillota</taxon>
        <taxon>Bacilli</taxon>
        <taxon>Bacillales</taxon>
        <taxon>Bacillaceae</taxon>
        <taxon>Halobacillus</taxon>
    </lineage>
</organism>
<dbReference type="RefSeq" id="WP_089652968.1">
    <property type="nucleotide sequence ID" value="NZ_FNIZ01000013.1"/>
</dbReference>
<name>A0A1H0QIR0_HALAD</name>
<gene>
    <name evidence="1" type="ORF">SAMN05421677_11326</name>
</gene>
<dbReference type="InterPro" id="IPR012440">
    <property type="entry name" value="DUF1641"/>
</dbReference>
<dbReference type="STRING" id="240303.SAMN05421677_11326"/>
<proteinExistence type="predicted"/>
<dbReference type="OrthoDB" id="147801at2"/>
<dbReference type="Pfam" id="PF07849">
    <property type="entry name" value="DUF1641"/>
    <property type="match status" value="1"/>
</dbReference>
<reference evidence="2" key="1">
    <citation type="submission" date="2016-10" db="EMBL/GenBank/DDBJ databases">
        <authorList>
            <person name="Varghese N."/>
            <person name="Submissions S."/>
        </authorList>
    </citation>
    <scope>NUCLEOTIDE SEQUENCE [LARGE SCALE GENOMIC DNA]</scope>
    <source>
        <strain evidence="2">CGMCC 1.3703</strain>
    </source>
</reference>
<dbReference type="EMBL" id="FNIZ01000013">
    <property type="protein sequence ID" value="SDP17271.1"/>
    <property type="molecule type" value="Genomic_DNA"/>
</dbReference>
<evidence type="ECO:0000313" key="1">
    <source>
        <dbReference type="EMBL" id="SDP17271.1"/>
    </source>
</evidence>
<sequence>MAKAIKQIDESILTPDQQQASDLNEILEKLTENKESILILLEIIEELHKFGILDITKGMLRTRHELGILAMEELDKPTVHDLVKSGISTFNFFTKVDPDQLNTLLNGASEGLKNSAEQSQKDEKLGLWGLAKSIRDPDVNRSITTMIHFLQGMGQGMKTK</sequence>
<dbReference type="AlphaFoldDB" id="A0A1H0QIR0"/>
<accession>A0A1H0QIR0</accession>
<protein>
    <submittedName>
        <fullName evidence="1">Uncharacterized conserved protein YjgD, DUF1641 family</fullName>
    </submittedName>
</protein>
<dbReference type="PANTHER" id="PTHR38433:SF1">
    <property type="entry name" value="DUF1641 DOMAIN-CONTAINING PROTEIN"/>
    <property type="match status" value="1"/>
</dbReference>